<reference evidence="6 7" key="1">
    <citation type="submission" date="2020-08" db="EMBL/GenBank/DDBJ databases">
        <title>Genomic Encyclopedia of Type Strains, Phase IV (KMG-IV): sequencing the most valuable type-strain genomes for metagenomic binning, comparative biology and taxonomic classification.</title>
        <authorList>
            <person name="Goeker M."/>
        </authorList>
    </citation>
    <scope>NUCLEOTIDE SEQUENCE [LARGE SCALE GENOMIC DNA]</scope>
    <source>
        <strain evidence="6 7">DSM 17507</strain>
    </source>
</reference>
<keyword evidence="4" id="KW-0804">Transcription</keyword>
<dbReference type="FunFam" id="1.10.10.10:FF:000001">
    <property type="entry name" value="LysR family transcriptional regulator"/>
    <property type="match status" value="1"/>
</dbReference>
<gene>
    <name evidence="6" type="ORF">GGR37_001279</name>
</gene>
<dbReference type="Gene3D" id="3.40.190.290">
    <property type="match status" value="1"/>
</dbReference>
<protein>
    <submittedName>
        <fullName evidence="6">DNA-binding transcriptional LysR family regulator</fullName>
    </submittedName>
</protein>
<evidence type="ECO:0000256" key="3">
    <source>
        <dbReference type="ARBA" id="ARBA00023125"/>
    </source>
</evidence>
<evidence type="ECO:0000313" key="7">
    <source>
        <dbReference type="Proteomes" id="UP000538566"/>
    </source>
</evidence>
<dbReference type="PROSITE" id="PS50931">
    <property type="entry name" value="HTH_LYSR"/>
    <property type="match status" value="1"/>
</dbReference>
<dbReference type="Pfam" id="PF00126">
    <property type="entry name" value="HTH_1"/>
    <property type="match status" value="1"/>
</dbReference>
<dbReference type="PANTHER" id="PTHR30537:SF80">
    <property type="entry name" value="TRANSCRIPTIONAL REGULATOR"/>
    <property type="match status" value="1"/>
</dbReference>
<comment type="similarity">
    <text evidence="1">Belongs to the LysR transcriptional regulatory family.</text>
</comment>
<dbReference type="Pfam" id="PF03466">
    <property type="entry name" value="LysR_substrate"/>
    <property type="match status" value="1"/>
</dbReference>
<organism evidence="6 7">
    <name type="scientific">Novosphingobium taihuense</name>
    <dbReference type="NCBI Taxonomy" id="260085"/>
    <lineage>
        <taxon>Bacteria</taxon>
        <taxon>Pseudomonadati</taxon>
        <taxon>Pseudomonadota</taxon>
        <taxon>Alphaproteobacteria</taxon>
        <taxon>Sphingomonadales</taxon>
        <taxon>Sphingomonadaceae</taxon>
        <taxon>Novosphingobium</taxon>
    </lineage>
</organism>
<dbReference type="Gene3D" id="1.10.10.10">
    <property type="entry name" value="Winged helix-like DNA-binding domain superfamily/Winged helix DNA-binding domain"/>
    <property type="match status" value="1"/>
</dbReference>
<dbReference type="OrthoDB" id="9812435at2"/>
<dbReference type="SUPFAM" id="SSF53850">
    <property type="entry name" value="Periplasmic binding protein-like II"/>
    <property type="match status" value="1"/>
</dbReference>
<keyword evidence="7" id="KW-1185">Reference proteome</keyword>
<dbReference type="CDD" id="cd08422">
    <property type="entry name" value="PBP2_CrgA_like"/>
    <property type="match status" value="1"/>
</dbReference>
<dbReference type="GO" id="GO:0003677">
    <property type="term" value="F:DNA binding"/>
    <property type="evidence" value="ECO:0007669"/>
    <property type="project" value="UniProtKB-KW"/>
</dbReference>
<keyword evidence="2" id="KW-0805">Transcription regulation</keyword>
<dbReference type="Proteomes" id="UP000538566">
    <property type="component" value="Unassembled WGS sequence"/>
</dbReference>
<dbReference type="GO" id="GO:0003700">
    <property type="term" value="F:DNA-binding transcription factor activity"/>
    <property type="evidence" value="ECO:0007669"/>
    <property type="project" value="InterPro"/>
</dbReference>
<proteinExistence type="inferred from homology"/>
<evidence type="ECO:0000313" key="6">
    <source>
        <dbReference type="EMBL" id="MBB4613020.1"/>
    </source>
</evidence>
<dbReference type="PANTHER" id="PTHR30537">
    <property type="entry name" value="HTH-TYPE TRANSCRIPTIONAL REGULATOR"/>
    <property type="match status" value="1"/>
</dbReference>
<dbReference type="InterPro" id="IPR000847">
    <property type="entry name" value="LysR_HTH_N"/>
</dbReference>
<dbReference type="InterPro" id="IPR058163">
    <property type="entry name" value="LysR-type_TF_proteobact-type"/>
</dbReference>
<dbReference type="EMBL" id="JACHOA010000002">
    <property type="protein sequence ID" value="MBB4613020.1"/>
    <property type="molecule type" value="Genomic_DNA"/>
</dbReference>
<evidence type="ECO:0000256" key="4">
    <source>
        <dbReference type="ARBA" id="ARBA00023163"/>
    </source>
</evidence>
<evidence type="ECO:0000256" key="1">
    <source>
        <dbReference type="ARBA" id="ARBA00009437"/>
    </source>
</evidence>
<dbReference type="InterPro" id="IPR036390">
    <property type="entry name" value="WH_DNA-bd_sf"/>
</dbReference>
<dbReference type="RefSeq" id="WP_144905168.1">
    <property type="nucleotide sequence ID" value="NZ_JACHOA010000002.1"/>
</dbReference>
<dbReference type="AlphaFoldDB" id="A0A7W7AB50"/>
<evidence type="ECO:0000256" key="2">
    <source>
        <dbReference type="ARBA" id="ARBA00023015"/>
    </source>
</evidence>
<name>A0A7W7AB50_9SPHN</name>
<dbReference type="PRINTS" id="PR00039">
    <property type="entry name" value="HTHLYSR"/>
</dbReference>
<dbReference type="InterPro" id="IPR005119">
    <property type="entry name" value="LysR_subst-bd"/>
</dbReference>
<dbReference type="InterPro" id="IPR036388">
    <property type="entry name" value="WH-like_DNA-bd_sf"/>
</dbReference>
<accession>A0A7W7AB50</accession>
<sequence>MNEFATWMKTYVTVSDLESFSRAADVLGITQSTVSRQINALEKHLGASLLKRTTRSFALTVEGVSFYDAALRALAAIDEAEAAVRSPEALSGVVRLTAPLTLARARIIPYLAQFQRAHPDLHIEVQLSDHALNLVADRLDFAIRVGEIGDSRNRARKVGTARRVAVASPDYLERAGVPQTPADLRSHNCIAFALLSTGNTWQFAGHDPVSISGSFRTDSSDALRSAALCGLGIAVNARWLFEEDLAAGRLVELLADYPPVDMPISIVLPPSRYTATRVRALVDHIASCIQADPLLRSD</sequence>
<evidence type="ECO:0000259" key="5">
    <source>
        <dbReference type="PROSITE" id="PS50931"/>
    </source>
</evidence>
<feature type="domain" description="HTH lysR-type" evidence="5">
    <location>
        <begin position="1"/>
        <end position="60"/>
    </location>
</feature>
<dbReference type="SUPFAM" id="SSF46785">
    <property type="entry name" value="Winged helix' DNA-binding domain"/>
    <property type="match status" value="1"/>
</dbReference>
<keyword evidence="3 6" id="KW-0238">DNA-binding</keyword>
<comment type="caution">
    <text evidence="6">The sequence shown here is derived from an EMBL/GenBank/DDBJ whole genome shotgun (WGS) entry which is preliminary data.</text>
</comment>